<proteinExistence type="predicted"/>
<dbReference type="RefSeq" id="WP_208903110.1">
    <property type="nucleotide sequence ID" value="NZ_CP011497.1"/>
</dbReference>
<dbReference type="EMBL" id="CP011497">
    <property type="protein sequence ID" value="AKJ15686.1"/>
    <property type="molecule type" value="Genomic_DNA"/>
</dbReference>
<gene>
    <name evidence="1" type="ORF">ABB07_38215</name>
</gene>
<protein>
    <submittedName>
        <fullName evidence="1">Uncharacterized protein</fullName>
    </submittedName>
</protein>
<name>A0ABM5TXL5_9ACTN</name>
<evidence type="ECO:0000313" key="2">
    <source>
        <dbReference type="Proteomes" id="UP000035366"/>
    </source>
</evidence>
<sequence length="82" mass="9217">MDVTDFPDDLVQTQAAWNATYQALAAPRPRDTTALRRRLLLLSVRLWWHPYWETVPSAPAPAPAARSELRQLSRVHGAARAA</sequence>
<dbReference type="Proteomes" id="UP000035366">
    <property type="component" value="Chromosome"/>
</dbReference>
<accession>A0ABM5TXL5</accession>
<organism evidence="1 2">
    <name type="scientific">Streptomyces incarnatus</name>
    <dbReference type="NCBI Taxonomy" id="665007"/>
    <lineage>
        <taxon>Bacteria</taxon>
        <taxon>Bacillati</taxon>
        <taxon>Actinomycetota</taxon>
        <taxon>Actinomycetes</taxon>
        <taxon>Kitasatosporales</taxon>
        <taxon>Streptomycetaceae</taxon>
        <taxon>Streptomyces</taxon>
    </lineage>
</organism>
<evidence type="ECO:0000313" key="1">
    <source>
        <dbReference type="EMBL" id="AKJ15686.1"/>
    </source>
</evidence>
<reference evidence="1 2" key="1">
    <citation type="journal article" date="2015" name="ISME J.">
        <title>Draft Genome Sequence of Streptomyces incarnatus NRRL8089, which Produces the Nucleoside Antibiotic Sinefungin.</title>
        <authorList>
            <person name="Oshima K."/>
            <person name="Hattori M."/>
            <person name="Shimizu H."/>
            <person name="Fukuda K."/>
            <person name="Nemoto M."/>
            <person name="Inagaki K."/>
            <person name="Tamura T."/>
        </authorList>
    </citation>
    <scope>NUCLEOTIDE SEQUENCE [LARGE SCALE GENOMIC DNA]</scope>
    <source>
        <strain evidence="1 2">NRRL 8089</strain>
    </source>
</reference>
<keyword evidence="2" id="KW-1185">Reference proteome</keyword>